<reference evidence="12" key="1">
    <citation type="submission" date="2021-04" db="EMBL/GenBank/DDBJ databases">
        <authorList>
            <consortium name="Wellcome Sanger Institute Data Sharing"/>
        </authorList>
    </citation>
    <scope>NUCLEOTIDE SEQUENCE [LARGE SCALE GENOMIC DNA]</scope>
</reference>
<feature type="domain" description="VWFA" evidence="10">
    <location>
        <begin position="235"/>
        <end position="420"/>
    </location>
</feature>
<accession>A0A7N6C211</accession>
<feature type="domain" description="VIT" evidence="11">
    <location>
        <begin position="1"/>
        <end position="121"/>
    </location>
</feature>
<keyword evidence="6" id="KW-0722">Serine protease inhibitor</keyword>
<dbReference type="InterPro" id="IPR013694">
    <property type="entry name" value="VIT"/>
</dbReference>
<reference evidence="12" key="2">
    <citation type="submission" date="2025-08" db="UniProtKB">
        <authorList>
            <consortium name="Ensembl"/>
        </authorList>
    </citation>
    <scope>IDENTIFICATION</scope>
</reference>
<evidence type="ECO:0000256" key="4">
    <source>
        <dbReference type="ARBA" id="ARBA00022690"/>
    </source>
</evidence>
<dbReference type="SUPFAM" id="SSF53300">
    <property type="entry name" value="vWA-like"/>
    <property type="match status" value="1"/>
</dbReference>
<evidence type="ECO:0000313" key="12">
    <source>
        <dbReference type="Ensembl" id="ENSATEP00000070902.1"/>
    </source>
</evidence>
<reference evidence="12" key="3">
    <citation type="submission" date="2025-09" db="UniProtKB">
        <authorList>
            <consortium name="Ensembl"/>
        </authorList>
    </citation>
    <scope>IDENTIFICATION</scope>
</reference>
<dbReference type="PROSITE" id="PS51468">
    <property type="entry name" value="VIT"/>
    <property type="match status" value="1"/>
</dbReference>
<dbReference type="AlphaFoldDB" id="A0A7N6C211"/>
<evidence type="ECO:0000256" key="7">
    <source>
        <dbReference type="ARBA" id="ARBA00023180"/>
    </source>
</evidence>
<evidence type="ECO:0000256" key="1">
    <source>
        <dbReference type="ARBA" id="ARBA00004613"/>
    </source>
</evidence>
<protein>
    <recommendedName>
        <fullName evidence="14">Inter-alpha-trypsin inhibitor heavy chain family member 6</fullName>
    </recommendedName>
</protein>
<feature type="transmembrane region" description="Helical" evidence="9">
    <location>
        <begin position="7"/>
        <end position="28"/>
    </location>
</feature>
<keyword evidence="3" id="KW-0964">Secreted</keyword>
<keyword evidence="7" id="KW-0325">Glycoprotein</keyword>
<dbReference type="InterPro" id="IPR002035">
    <property type="entry name" value="VWF_A"/>
</dbReference>
<dbReference type="Pfam" id="PF00092">
    <property type="entry name" value="VWA"/>
    <property type="match status" value="1"/>
</dbReference>
<dbReference type="Pfam" id="PF08487">
    <property type="entry name" value="VIT"/>
    <property type="match status" value="1"/>
</dbReference>
<dbReference type="Proteomes" id="UP000265040">
    <property type="component" value="Chromosome 7"/>
</dbReference>
<name>A0A7N6C211_ANATE</name>
<dbReference type="InterPro" id="IPR050934">
    <property type="entry name" value="ITIH"/>
</dbReference>
<evidence type="ECO:0008006" key="14">
    <source>
        <dbReference type="Google" id="ProtNLM"/>
    </source>
</evidence>
<dbReference type="PANTHER" id="PTHR10338">
    <property type="entry name" value="INTER-ALPHA-TRYPSIN INHIBITOR HEAVY CHAIN FAMILY MEMBER"/>
    <property type="match status" value="1"/>
</dbReference>
<dbReference type="SMART" id="SM00609">
    <property type="entry name" value="VIT"/>
    <property type="match status" value="1"/>
</dbReference>
<dbReference type="GO" id="GO:0005576">
    <property type="term" value="C:extracellular region"/>
    <property type="evidence" value="ECO:0007669"/>
    <property type="project" value="UniProtKB-SubCell"/>
</dbReference>
<evidence type="ECO:0000256" key="8">
    <source>
        <dbReference type="SAM" id="MobiDB-lite"/>
    </source>
</evidence>
<dbReference type="SMART" id="SM00327">
    <property type="entry name" value="VWA"/>
    <property type="match status" value="1"/>
</dbReference>
<dbReference type="Gene3D" id="3.40.50.410">
    <property type="entry name" value="von Willebrand factor, type A domain"/>
    <property type="match status" value="1"/>
</dbReference>
<evidence type="ECO:0000313" key="13">
    <source>
        <dbReference type="Proteomes" id="UP000265040"/>
    </source>
</evidence>
<evidence type="ECO:0000259" key="11">
    <source>
        <dbReference type="PROSITE" id="PS51468"/>
    </source>
</evidence>
<dbReference type="GeneTree" id="ENSGT00940000162980"/>
<feature type="region of interest" description="Disordered" evidence="8">
    <location>
        <begin position="599"/>
        <end position="626"/>
    </location>
</feature>
<evidence type="ECO:0000256" key="5">
    <source>
        <dbReference type="ARBA" id="ARBA00022729"/>
    </source>
</evidence>
<dbReference type="PANTHER" id="PTHR10338:SF155">
    <property type="entry name" value="INTER-ALPHA-TRYPSIN INHIBITOR HEAVY CHAIN H6"/>
    <property type="match status" value="1"/>
</dbReference>
<dbReference type="PROSITE" id="PS50234">
    <property type="entry name" value="VWFA"/>
    <property type="match status" value="1"/>
</dbReference>
<evidence type="ECO:0000256" key="3">
    <source>
        <dbReference type="ARBA" id="ARBA00022525"/>
    </source>
</evidence>
<sequence length="626" mass="68096">VELQGPTIIITLLLVVVVVVVVLKVTAYHVKCSVVSRYAVTTVQSSVWNQLPVIKEAAFEVDLYLQYVKERATARKIYDAAKKQGKTAGLVATKSRETEKFRVAVSVPSGALTSFSLTYEELLPRRLGHYQISLGLRPGQLVQNLTLDVSILERTGISFIKVLPLRTSRLLSNITEGKICPTLQQQSSISSKGLDADFIIQYDVDLRDPMGDIQVYDGYFVHYFAPRGLPVVPKDVIFVIDVSGSMIGTKIKQTKQAMCTILGDLREGDHFNIITFSDKVHTWKKGRTVRATRQNVQDAKDYVKMIIAEGWTNINAALLSAAQLINPPSSGSSINLSSRRVPLIIFLTDGEATIGVTAGDTILNNAKKTLGAASLFGLAFGDDADFLLLKRLALDNRGVARMVYEDADAALQLKGFYDEVASPLLSDIQLSYLDDQAFDITRSVFPNYFQGSELVVAGRVKPGVKDLKVSMSATDSKQRVKLENDVLISHEKPNGSEDSADCSDGLEGISSFVHRLWAYFTIKELLLAKLNSTDPAAQRLLAEKATNLSLKYNFVTPVTSLVVVKPDVDVAAQTQTTAKPSTTATTATTATASIKIPASGVAKNKKKKKRGGGGGKHNISSFSSSL</sequence>
<keyword evidence="9" id="KW-0812">Transmembrane</keyword>
<dbReference type="GO" id="GO:0004867">
    <property type="term" value="F:serine-type endopeptidase inhibitor activity"/>
    <property type="evidence" value="ECO:0007669"/>
    <property type="project" value="UniProtKB-KW"/>
</dbReference>
<comment type="similarity">
    <text evidence="2">Belongs to the ITIH family.</text>
</comment>
<comment type="subcellular location">
    <subcellularLocation>
        <location evidence="1">Secreted</location>
    </subcellularLocation>
</comment>
<evidence type="ECO:0000259" key="10">
    <source>
        <dbReference type="PROSITE" id="PS50234"/>
    </source>
</evidence>
<dbReference type="InterPro" id="IPR036465">
    <property type="entry name" value="vWFA_dom_sf"/>
</dbReference>
<dbReference type="Ensembl" id="ENSATET00000048695.1">
    <property type="protein sequence ID" value="ENSATEP00000070902.1"/>
    <property type="gene ID" value="ENSATEG00000024536.3"/>
</dbReference>
<evidence type="ECO:0000256" key="9">
    <source>
        <dbReference type="SAM" id="Phobius"/>
    </source>
</evidence>
<keyword evidence="13" id="KW-1185">Reference proteome</keyword>
<keyword evidence="9" id="KW-1133">Transmembrane helix</keyword>
<keyword evidence="5" id="KW-0732">Signal</keyword>
<evidence type="ECO:0000256" key="2">
    <source>
        <dbReference type="ARBA" id="ARBA00010158"/>
    </source>
</evidence>
<evidence type="ECO:0000256" key="6">
    <source>
        <dbReference type="ARBA" id="ARBA00022900"/>
    </source>
</evidence>
<keyword evidence="9" id="KW-0472">Membrane</keyword>
<keyword evidence="4" id="KW-0646">Protease inhibitor</keyword>
<proteinExistence type="inferred from homology"/>
<organism evidence="12 13">
    <name type="scientific">Anabas testudineus</name>
    <name type="common">Climbing perch</name>
    <name type="synonym">Anthias testudineus</name>
    <dbReference type="NCBI Taxonomy" id="64144"/>
    <lineage>
        <taxon>Eukaryota</taxon>
        <taxon>Metazoa</taxon>
        <taxon>Chordata</taxon>
        <taxon>Craniata</taxon>
        <taxon>Vertebrata</taxon>
        <taxon>Euteleostomi</taxon>
        <taxon>Actinopterygii</taxon>
        <taxon>Neopterygii</taxon>
        <taxon>Teleostei</taxon>
        <taxon>Neoteleostei</taxon>
        <taxon>Acanthomorphata</taxon>
        <taxon>Anabantaria</taxon>
        <taxon>Anabantiformes</taxon>
        <taxon>Anabantoidei</taxon>
        <taxon>Anabantidae</taxon>
        <taxon>Anabas</taxon>
    </lineage>
</organism>
<dbReference type="FunFam" id="3.40.50.410:FF:000013">
    <property type="entry name" value="inter-alpha-trypsin inhibitor heavy chain H2"/>
    <property type="match status" value="1"/>
</dbReference>